<protein>
    <submittedName>
        <fullName evidence="18">Membrane protein</fullName>
    </submittedName>
</protein>
<dbReference type="Proteomes" id="UP000007721">
    <property type="component" value="Chromosome"/>
</dbReference>
<keyword evidence="8 14" id="KW-0812">Transmembrane</keyword>
<comment type="similarity">
    <text evidence="5">Belongs to the STT3 family.</text>
</comment>
<evidence type="ECO:0000256" key="5">
    <source>
        <dbReference type="ARBA" id="ARBA00010810"/>
    </source>
</evidence>
<sequence length="757" mass="85128">MKMFNEFNAQRRRIFSGTFTGTDIVFTFIVFLVALVARILPWHHVFFSGKVYLFDPDCYIRLRKILIYIHSFPQTHVYDYFQGFPKGTGVISSPAMEYLIAVFSYPFHNFSGFITQLGRAVALAPSLIGAVTAVVMYFFVKGWWGRAAALCSGLVLALHPKHVEATILGRFDNEMIEPLLLMVTFWLYIVSCNNRKNLRYWSGLGVLSAVYLMAWRGALFPLSIIGVDLVLQVFLHRGDVDRLKDLGKGAGLMYLTAAAILGLICITDMWGTGGMFSWNIVSWFHVALFVCAGVPFFLLYQCAGSNKLDRQKIIKYVCVAAVFFGLMLVLFGTHIGEGLKVIGGGNAWIDSISQYQRSSHISKWLKSFGILSLLAPFALFLLPSTSFNGMKWKRFLILWTLVMVVSTIGRNRYAEYLTLNVSILAGMIIYYCHSIGDSRRAVMRSSGAVAVLLCLQIPTFAYFSNLYRTGGVFNIKGDIEDTMLWLRDNTPSPGDPYRPSTKPAYGVMARWDYGGWVESIALRPSIATNYGTETYGMEEVARFLLTKDEDELHKVLERNRVRYIIIDKILGDLPMYAKLIGNNSQFFVERWNPQVKKTEYLPAPETFSLISSRLFFADGSLAEAAGIQFQPVEGVRLVYESDSPASVGGFPWEIKRLKIFEKVEGARVNVRGVPGAMVNLSQPIETNQGRVFVYNNEKYFDRHGMATFRLLYPRKNDPGTTGAIEPPQIASNGRKQVIQVLDTDISTGRTLEATLAQ</sequence>
<evidence type="ECO:0000256" key="7">
    <source>
        <dbReference type="ARBA" id="ARBA00022679"/>
    </source>
</evidence>
<evidence type="ECO:0000259" key="17">
    <source>
        <dbReference type="Pfam" id="PF22627"/>
    </source>
</evidence>
<dbReference type="Pfam" id="PF22627">
    <property type="entry name" value="AglB_core-like"/>
    <property type="match status" value="1"/>
</dbReference>
<evidence type="ECO:0000313" key="18">
    <source>
        <dbReference type="EMBL" id="ACM21333.1"/>
    </source>
</evidence>
<keyword evidence="9" id="KW-0479">Metal-binding</keyword>
<feature type="transmembrane region" description="Helical" evidence="14">
    <location>
        <begin position="364"/>
        <end position="382"/>
    </location>
</feature>
<dbReference type="KEGG" id="geo:Geob_2990"/>
<keyword evidence="10" id="KW-0460">Magnesium</keyword>
<feature type="transmembrane region" description="Helical" evidence="14">
    <location>
        <begin position="209"/>
        <end position="231"/>
    </location>
</feature>
<evidence type="ECO:0000256" key="1">
    <source>
        <dbReference type="ARBA" id="ARBA00001936"/>
    </source>
</evidence>
<feature type="transmembrane region" description="Helical" evidence="14">
    <location>
        <begin position="252"/>
        <end position="271"/>
    </location>
</feature>
<keyword evidence="12 14" id="KW-0472">Membrane</keyword>
<dbReference type="GO" id="GO:0004576">
    <property type="term" value="F:oligosaccharyl transferase activity"/>
    <property type="evidence" value="ECO:0007669"/>
    <property type="project" value="InterPro"/>
</dbReference>
<evidence type="ECO:0000256" key="3">
    <source>
        <dbReference type="ARBA" id="ARBA00004127"/>
    </source>
</evidence>
<dbReference type="PANTHER" id="PTHR13872:SF1">
    <property type="entry name" value="DOLICHYL-DIPHOSPHOOLIGOSACCHARIDE--PROTEIN GLYCOSYLTRANSFERASE SUBUNIT STT3B"/>
    <property type="match status" value="1"/>
</dbReference>
<dbReference type="OrthoDB" id="5525201at2"/>
<evidence type="ECO:0000256" key="11">
    <source>
        <dbReference type="ARBA" id="ARBA00022989"/>
    </source>
</evidence>
<feature type="transmembrane region" description="Helical" evidence="14">
    <location>
        <begin position="445"/>
        <end position="463"/>
    </location>
</feature>
<feature type="transmembrane region" description="Helical" evidence="14">
    <location>
        <begin position="171"/>
        <end position="189"/>
    </location>
</feature>
<dbReference type="GO" id="GO:0012505">
    <property type="term" value="C:endomembrane system"/>
    <property type="evidence" value="ECO:0007669"/>
    <property type="project" value="UniProtKB-SubCell"/>
</dbReference>
<feature type="transmembrane region" description="Helical" evidence="14">
    <location>
        <begin position="394"/>
        <end position="410"/>
    </location>
</feature>
<dbReference type="InterPro" id="IPR003674">
    <property type="entry name" value="Oligo_trans_STT3"/>
</dbReference>
<dbReference type="STRING" id="316067.Geob_2990"/>
<dbReference type="CAZy" id="GT66">
    <property type="family name" value="Glycosyltransferase Family 66"/>
</dbReference>
<evidence type="ECO:0000256" key="9">
    <source>
        <dbReference type="ARBA" id="ARBA00022723"/>
    </source>
</evidence>
<feature type="transmembrane region" description="Helical" evidence="14">
    <location>
        <begin position="87"/>
        <end position="105"/>
    </location>
</feature>
<dbReference type="UniPathway" id="UPA00378"/>
<dbReference type="RefSeq" id="WP_012648061.1">
    <property type="nucleotide sequence ID" value="NC_011979.1"/>
</dbReference>
<evidence type="ECO:0000256" key="14">
    <source>
        <dbReference type="SAM" id="Phobius"/>
    </source>
</evidence>
<comment type="cofactor">
    <cofactor evidence="1">
        <name>Mn(2+)</name>
        <dbReference type="ChEBI" id="CHEBI:29035"/>
    </cofactor>
</comment>
<reference evidence="18 19" key="1">
    <citation type="submission" date="2009-01" db="EMBL/GenBank/DDBJ databases">
        <title>Complete sequence of Geobacter sp. FRC-32.</title>
        <authorList>
            <consortium name="US DOE Joint Genome Institute"/>
            <person name="Lucas S."/>
            <person name="Copeland A."/>
            <person name="Lapidus A."/>
            <person name="Glavina del Rio T."/>
            <person name="Dalin E."/>
            <person name="Tice H."/>
            <person name="Bruce D."/>
            <person name="Goodwin L."/>
            <person name="Pitluck S."/>
            <person name="Saunders E."/>
            <person name="Brettin T."/>
            <person name="Detter J.C."/>
            <person name="Han C."/>
            <person name="Larimer F."/>
            <person name="Land M."/>
            <person name="Hauser L."/>
            <person name="Kyrpides N."/>
            <person name="Ovchinnikova G."/>
            <person name="Kostka J."/>
            <person name="Richardson P."/>
        </authorList>
    </citation>
    <scope>NUCLEOTIDE SEQUENCE [LARGE SCALE GENOMIC DNA]</scope>
    <source>
        <strain evidence="19">DSM 22248 / JCM 15807 / FRC-32</strain>
    </source>
</reference>
<name>B9M2Y7_GEODF</name>
<evidence type="ECO:0000259" key="15">
    <source>
        <dbReference type="Pfam" id="PF02516"/>
    </source>
</evidence>
<comment type="cofactor">
    <cofactor evidence="2">
        <name>Mg(2+)</name>
        <dbReference type="ChEBI" id="CHEBI:18420"/>
    </cofactor>
</comment>
<dbReference type="eggNOG" id="COG1287">
    <property type="taxonomic scope" value="Bacteria"/>
</dbReference>
<evidence type="ECO:0000256" key="2">
    <source>
        <dbReference type="ARBA" id="ARBA00001946"/>
    </source>
</evidence>
<evidence type="ECO:0000256" key="12">
    <source>
        <dbReference type="ARBA" id="ARBA00023136"/>
    </source>
</evidence>
<dbReference type="Pfam" id="PF18079">
    <property type="entry name" value="AglB_L1"/>
    <property type="match status" value="1"/>
</dbReference>
<feature type="domain" description="Archaeal glycosylation protein B peripheral" evidence="16">
    <location>
        <begin position="665"/>
        <end position="750"/>
    </location>
</feature>
<feature type="domain" description="AglB-like core" evidence="17">
    <location>
        <begin position="480"/>
        <end position="569"/>
    </location>
</feature>
<evidence type="ECO:0000256" key="10">
    <source>
        <dbReference type="ARBA" id="ARBA00022842"/>
    </source>
</evidence>
<feature type="transmembrane region" description="Helical" evidence="14">
    <location>
        <begin position="283"/>
        <end position="301"/>
    </location>
</feature>
<keyword evidence="6" id="KW-0328">Glycosyltransferase</keyword>
<accession>B9M2Y7</accession>
<dbReference type="GO" id="GO:0016020">
    <property type="term" value="C:membrane"/>
    <property type="evidence" value="ECO:0007669"/>
    <property type="project" value="InterPro"/>
</dbReference>
<dbReference type="Gene3D" id="2.60.40.3390">
    <property type="match status" value="1"/>
</dbReference>
<evidence type="ECO:0000313" key="19">
    <source>
        <dbReference type="Proteomes" id="UP000007721"/>
    </source>
</evidence>
<comment type="subcellular location">
    <subcellularLocation>
        <location evidence="3">Endomembrane system</location>
        <topology evidence="3">Multi-pass membrane protein</topology>
    </subcellularLocation>
</comment>
<dbReference type="InterPro" id="IPR048307">
    <property type="entry name" value="STT3_N"/>
</dbReference>
<dbReference type="Pfam" id="PF02516">
    <property type="entry name" value="STT3"/>
    <property type="match status" value="1"/>
</dbReference>
<feature type="transmembrane region" description="Helical" evidence="14">
    <location>
        <begin position="21"/>
        <end position="40"/>
    </location>
</feature>
<keyword evidence="11 14" id="KW-1133">Transmembrane helix</keyword>
<evidence type="ECO:0000256" key="13">
    <source>
        <dbReference type="ARBA" id="ARBA00023211"/>
    </source>
</evidence>
<evidence type="ECO:0000256" key="8">
    <source>
        <dbReference type="ARBA" id="ARBA00022692"/>
    </source>
</evidence>
<keyword evidence="7" id="KW-0808">Transferase</keyword>
<feature type="domain" description="Oligosaccharyl transferase STT3 N-terminal" evidence="15">
    <location>
        <begin position="39"/>
        <end position="351"/>
    </location>
</feature>
<evidence type="ECO:0000256" key="4">
    <source>
        <dbReference type="ARBA" id="ARBA00004922"/>
    </source>
</evidence>
<keyword evidence="13" id="KW-0464">Manganese</keyword>
<organism evidence="18 19">
    <name type="scientific">Geotalea daltonii (strain DSM 22248 / JCM 15807 / FRC-32)</name>
    <name type="common">Geobacter daltonii</name>
    <dbReference type="NCBI Taxonomy" id="316067"/>
    <lineage>
        <taxon>Bacteria</taxon>
        <taxon>Pseudomonadati</taxon>
        <taxon>Thermodesulfobacteriota</taxon>
        <taxon>Desulfuromonadia</taxon>
        <taxon>Geobacterales</taxon>
        <taxon>Geobacteraceae</taxon>
        <taxon>Geotalea</taxon>
    </lineage>
</organism>
<feature type="transmembrane region" description="Helical" evidence="14">
    <location>
        <begin position="117"/>
        <end position="137"/>
    </location>
</feature>
<dbReference type="HOGENOM" id="CLU_008803_0_0_7"/>
<dbReference type="AlphaFoldDB" id="B9M2Y7"/>
<dbReference type="InterPro" id="IPR054479">
    <property type="entry name" value="AglB-like_core"/>
</dbReference>
<dbReference type="PANTHER" id="PTHR13872">
    <property type="entry name" value="DOLICHYL-DIPHOSPHOOLIGOSACCHARIDE--PROTEIN GLYCOSYLTRANSFERASE SUBUNIT"/>
    <property type="match status" value="1"/>
</dbReference>
<keyword evidence="19" id="KW-1185">Reference proteome</keyword>
<gene>
    <name evidence="18" type="ordered locus">Geob_2990</name>
</gene>
<proteinExistence type="inferred from homology"/>
<dbReference type="InterPro" id="IPR041154">
    <property type="entry name" value="AglB_P1"/>
</dbReference>
<dbReference type="Gene3D" id="3.40.50.12610">
    <property type="match status" value="1"/>
</dbReference>
<dbReference type="EMBL" id="CP001390">
    <property type="protein sequence ID" value="ACM21333.1"/>
    <property type="molecule type" value="Genomic_DNA"/>
</dbReference>
<evidence type="ECO:0000259" key="16">
    <source>
        <dbReference type="Pfam" id="PF18079"/>
    </source>
</evidence>
<evidence type="ECO:0000256" key="6">
    <source>
        <dbReference type="ARBA" id="ARBA00022676"/>
    </source>
</evidence>
<feature type="transmembrane region" description="Helical" evidence="14">
    <location>
        <begin position="313"/>
        <end position="331"/>
    </location>
</feature>
<comment type="pathway">
    <text evidence="4">Protein modification; protein glycosylation.</text>
</comment>
<dbReference type="GO" id="GO:0046872">
    <property type="term" value="F:metal ion binding"/>
    <property type="evidence" value="ECO:0007669"/>
    <property type="project" value="UniProtKB-KW"/>
</dbReference>
<feature type="transmembrane region" description="Helical" evidence="14">
    <location>
        <begin position="416"/>
        <end position="433"/>
    </location>
</feature>